<feature type="transmembrane region" description="Helical" evidence="9">
    <location>
        <begin position="45"/>
        <end position="62"/>
    </location>
</feature>
<dbReference type="EMBL" id="WUUL01000008">
    <property type="protein sequence ID" value="MXQ54566.1"/>
    <property type="molecule type" value="Genomic_DNA"/>
</dbReference>
<evidence type="ECO:0000256" key="6">
    <source>
        <dbReference type="ARBA" id="ARBA00022777"/>
    </source>
</evidence>
<dbReference type="Gene3D" id="3.30.565.10">
    <property type="entry name" value="Histidine kinase-like ATPase, C-terminal domain"/>
    <property type="match status" value="1"/>
</dbReference>
<keyword evidence="9" id="KW-0812">Transmembrane</keyword>
<keyword evidence="3" id="KW-0597">Phosphoprotein</keyword>
<keyword evidence="4" id="KW-0808">Transferase</keyword>
<dbReference type="SUPFAM" id="SSF55874">
    <property type="entry name" value="ATPase domain of HSP90 chaperone/DNA topoisomerase II/histidine kinase"/>
    <property type="match status" value="1"/>
</dbReference>
<evidence type="ECO:0000256" key="3">
    <source>
        <dbReference type="ARBA" id="ARBA00022553"/>
    </source>
</evidence>
<name>A0A6I4VXF5_9BACL</name>
<dbReference type="PANTHER" id="PTHR24421:SF10">
    <property type="entry name" value="NITRATE_NITRITE SENSOR PROTEIN NARQ"/>
    <property type="match status" value="1"/>
</dbReference>
<protein>
    <recommendedName>
        <fullName evidence="2">histidine kinase</fullName>
        <ecNumber evidence="2">2.7.13.3</ecNumber>
    </recommendedName>
</protein>
<dbReference type="InterPro" id="IPR011712">
    <property type="entry name" value="Sig_transdc_His_kin_sub3_dim/P"/>
</dbReference>
<dbReference type="Pfam" id="PF02518">
    <property type="entry name" value="HATPase_c"/>
    <property type="match status" value="1"/>
</dbReference>
<feature type="domain" description="Signal transduction histidine kinase subgroup 3 dimerisation and phosphoacceptor" evidence="11">
    <location>
        <begin position="81"/>
        <end position="137"/>
    </location>
</feature>
<evidence type="ECO:0000256" key="4">
    <source>
        <dbReference type="ARBA" id="ARBA00022679"/>
    </source>
</evidence>
<keyword evidence="5" id="KW-0547">Nucleotide-binding</keyword>
<evidence type="ECO:0000313" key="13">
    <source>
        <dbReference type="Proteomes" id="UP000430692"/>
    </source>
</evidence>
<dbReference type="GO" id="GO:0046983">
    <property type="term" value="F:protein dimerization activity"/>
    <property type="evidence" value="ECO:0007669"/>
    <property type="project" value="InterPro"/>
</dbReference>
<evidence type="ECO:0000256" key="7">
    <source>
        <dbReference type="ARBA" id="ARBA00022840"/>
    </source>
</evidence>
<dbReference type="GO" id="GO:0016020">
    <property type="term" value="C:membrane"/>
    <property type="evidence" value="ECO:0007669"/>
    <property type="project" value="InterPro"/>
</dbReference>
<keyword evidence="13" id="KW-1185">Reference proteome</keyword>
<dbReference type="InterPro" id="IPR003594">
    <property type="entry name" value="HATPase_dom"/>
</dbReference>
<dbReference type="Gene3D" id="1.20.5.1930">
    <property type="match status" value="1"/>
</dbReference>
<evidence type="ECO:0000313" key="12">
    <source>
        <dbReference type="EMBL" id="MXQ54566.1"/>
    </source>
</evidence>
<evidence type="ECO:0000256" key="1">
    <source>
        <dbReference type="ARBA" id="ARBA00000085"/>
    </source>
</evidence>
<dbReference type="AlphaFoldDB" id="A0A6I4VXF5"/>
<proteinExistence type="predicted"/>
<keyword evidence="8" id="KW-0902">Two-component regulatory system</keyword>
<dbReference type="Proteomes" id="UP000430692">
    <property type="component" value="Unassembled WGS sequence"/>
</dbReference>
<dbReference type="EC" id="2.7.13.3" evidence="2"/>
<dbReference type="InterPro" id="IPR036890">
    <property type="entry name" value="HATPase_C_sf"/>
</dbReference>
<dbReference type="RefSeq" id="WP_160801922.1">
    <property type="nucleotide sequence ID" value="NZ_WUUL01000008.1"/>
</dbReference>
<dbReference type="GO" id="GO:0000155">
    <property type="term" value="F:phosphorelay sensor kinase activity"/>
    <property type="evidence" value="ECO:0007669"/>
    <property type="project" value="InterPro"/>
</dbReference>
<evidence type="ECO:0000256" key="2">
    <source>
        <dbReference type="ARBA" id="ARBA00012438"/>
    </source>
</evidence>
<comment type="catalytic activity">
    <reaction evidence="1">
        <text>ATP + protein L-histidine = ADP + protein N-phospho-L-histidine.</text>
        <dbReference type="EC" id="2.7.13.3"/>
    </reaction>
</comment>
<gene>
    <name evidence="12" type="ORF">GSM42_12755</name>
</gene>
<dbReference type="Pfam" id="PF07730">
    <property type="entry name" value="HisKA_3"/>
    <property type="match status" value="1"/>
</dbReference>
<reference evidence="12 13" key="1">
    <citation type="submission" date="2019-12" db="EMBL/GenBank/DDBJ databases">
        <title>Whole-genome analyses of novel actinobacteria.</title>
        <authorList>
            <person name="Sahin N."/>
            <person name="Saygin H."/>
        </authorList>
    </citation>
    <scope>NUCLEOTIDE SEQUENCE [LARGE SCALE GENOMIC DNA]</scope>
    <source>
        <strain evidence="12 13">KC615</strain>
    </source>
</reference>
<organism evidence="12 13">
    <name type="scientific">Shimazuella alba</name>
    <dbReference type="NCBI Taxonomy" id="2690964"/>
    <lineage>
        <taxon>Bacteria</taxon>
        <taxon>Bacillati</taxon>
        <taxon>Bacillota</taxon>
        <taxon>Bacilli</taxon>
        <taxon>Bacillales</taxon>
        <taxon>Thermoactinomycetaceae</taxon>
        <taxon>Shimazuella</taxon>
    </lineage>
</organism>
<keyword evidence="9" id="KW-0472">Membrane</keyword>
<accession>A0A6I4VXF5</accession>
<comment type="caution">
    <text evidence="12">The sequence shown here is derived from an EMBL/GenBank/DDBJ whole genome shotgun (WGS) entry which is preliminary data.</text>
</comment>
<dbReference type="PANTHER" id="PTHR24421">
    <property type="entry name" value="NITRATE/NITRITE SENSOR PROTEIN NARX-RELATED"/>
    <property type="match status" value="1"/>
</dbReference>
<sequence>MMSSNQIKWLILAIPTLTIGIWEYLRHSILLPHISMELGNWLSPLIIFLVTITVVSPLFRAYENLQQELKQERESTQLMAERERIARELHDGIAQTLFLSSVQVEKLKAVSPNEEWKELQHSLYHIQEYVRRSIHTLKTENQIALSAQMQACIEQFQLDTGIAIDYRSDFQDSHFSQKEGWEIAACTNEALTNIRKHANATDVSISLASTSSTWTLCITDNGVGFDENLINTPNSFGLRIMRERAEECGARFSFSHLNKKTTVRISKGEQ</sequence>
<keyword evidence="9" id="KW-1133">Transmembrane helix</keyword>
<feature type="transmembrane region" description="Helical" evidence="9">
    <location>
        <begin position="7"/>
        <end position="25"/>
    </location>
</feature>
<keyword evidence="6 12" id="KW-0418">Kinase</keyword>
<feature type="domain" description="Histidine kinase/HSP90-like ATPase" evidence="10">
    <location>
        <begin position="187"/>
        <end position="265"/>
    </location>
</feature>
<evidence type="ECO:0000256" key="8">
    <source>
        <dbReference type="ARBA" id="ARBA00023012"/>
    </source>
</evidence>
<evidence type="ECO:0000256" key="9">
    <source>
        <dbReference type="SAM" id="Phobius"/>
    </source>
</evidence>
<dbReference type="InterPro" id="IPR050482">
    <property type="entry name" value="Sensor_HK_TwoCompSys"/>
</dbReference>
<dbReference type="GO" id="GO:0005524">
    <property type="term" value="F:ATP binding"/>
    <property type="evidence" value="ECO:0007669"/>
    <property type="project" value="UniProtKB-KW"/>
</dbReference>
<evidence type="ECO:0000259" key="10">
    <source>
        <dbReference type="Pfam" id="PF02518"/>
    </source>
</evidence>
<evidence type="ECO:0000259" key="11">
    <source>
        <dbReference type="Pfam" id="PF07730"/>
    </source>
</evidence>
<keyword evidence="7" id="KW-0067">ATP-binding</keyword>
<evidence type="ECO:0000256" key="5">
    <source>
        <dbReference type="ARBA" id="ARBA00022741"/>
    </source>
</evidence>
<dbReference type="CDD" id="cd16917">
    <property type="entry name" value="HATPase_UhpB-NarQ-NarX-like"/>
    <property type="match status" value="1"/>
</dbReference>